<proteinExistence type="inferred from homology"/>
<dbReference type="InterPro" id="IPR006015">
    <property type="entry name" value="Universal_stress_UspA"/>
</dbReference>
<accession>A0A1H9WS89</accession>
<dbReference type="Pfam" id="PF00582">
    <property type="entry name" value="Usp"/>
    <property type="match status" value="1"/>
</dbReference>
<protein>
    <submittedName>
        <fullName evidence="3">Nucleotide-binding universal stress protein, UspA family</fullName>
    </submittedName>
</protein>
<gene>
    <name evidence="3" type="ORF">SAMN05518684_11980</name>
</gene>
<dbReference type="Proteomes" id="UP000198571">
    <property type="component" value="Unassembled WGS sequence"/>
</dbReference>
<dbReference type="OrthoDB" id="9777884at2"/>
<dbReference type="RefSeq" id="WP_093055177.1">
    <property type="nucleotide sequence ID" value="NZ_FOGT01000019.1"/>
</dbReference>
<dbReference type="PRINTS" id="PR01438">
    <property type="entry name" value="UNVRSLSTRESS"/>
</dbReference>
<evidence type="ECO:0000259" key="2">
    <source>
        <dbReference type="Pfam" id="PF00582"/>
    </source>
</evidence>
<evidence type="ECO:0000313" key="4">
    <source>
        <dbReference type="Proteomes" id="UP000198571"/>
    </source>
</evidence>
<dbReference type="InterPro" id="IPR014729">
    <property type="entry name" value="Rossmann-like_a/b/a_fold"/>
</dbReference>
<reference evidence="4" key="1">
    <citation type="submission" date="2016-10" db="EMBL/GenBank/DDBJ databases">
        <authorList>
            <person name="Varghese N."/>
            <person name="Submissions S."/>
        </authorList>
    </citation>
    <scope>NUCLEOTIDE SEQUENCE [LARGE SCALE GENOMIC DNA]</scope>
    <source>
        <strain evidence="4">S9</strain>
    </source>
</reference>
<dbReference type="EMBL" id="FOGT01000019">
    <property type="protein sequence ID" value="SES36796.1"/>
    <property type="molecule type" value="Genomic_DNA"/>
</dbReference>
<dbReference type="CDD" id="cd00293">
    <property type="entry name" value="USP-like"/>
    <property type="match status" value="1"/>
</dbReference>
<dbReference type="SUPFAM" id="SSF52402">
    <property type="entry name" value="Adenine nucleotide alpha hydrolases-like"/>
    <property type="match status" value="1"/>
</dbReference>
<feature type="domain" description="UspA" evidence="2">
    <location>
        <begin position="1"/>
        <end position="141"/>
    </location>
</feature>
<evidence type="ECO:0000256" key="1">
    <source>
        <dbReference type="ARBA" id="ARBA00008791"/>
    </source>
</evidence>
<evidence type="ECO:0000313" key="3">
    <source>
        <dbReference type="EMBL" id="SES36796.1"/>
    </source>
</evidence>
<comment type="similarity">
    <text evidence="1">Belongs to the universal stress protein A family.</text>
</comment>
<dbReference type="Gene3D" id="3.40.50.620">
    <property type="entry name" value="HUPs"/>
    <property type="match status" value="1"/>
</dbReference>
<name>A0A1H9WS89_9BACI</name>
<dbReference type="PANTHER" id="PTHR46268:SF6">
    <property type="entry name" value="UNIVERSAL STRESS PROTEIN UP12"/>
    <property type="match status" value="1"/>
</dbReference>
<keyword evidence="4" id="KW-1185">Reference proteome</keyword>
<dbReference type="AlphaFoldDB" id="A0A1H9WS89"/>
<dbReference type="InterPro" id="IPR006016">
    <property type="entry name" value="UspA"/>
</dbReference>
<dbReference type="STRING" id="1601833.SAMN05518684_11980"/>
<sequence>MFKHLLLAIDGSDHSMRAAEKAVNLASLQDNSKIELLYVVAGNKSKSDVLQYGDSDAASLKRKEMLVPFVEKIEQAGVEYDTTILHGSSGAAESIIEHANKGAYDALVIGSRGLGTVQTMVLGSVSHKVMKHVKAPVLMVK</sequence>
<dbReference type="PANTHER" id="PTHR46268">
    <property type="entry name" value="STRESS RESPONSE PROTEIN NHAX"/>
    <property type="match status" value="1"/>
</dbReference>
<organism evidence="3 4">
    <name type="scientific">Salipaludibacillus aurantiacus</name>
    <dbReference type="NCBI Taxonomy" id="1601833"/>
    <lineage>
        <taxon>Bacteria</taxon>
        <taxon>Bacillati</taxon>
        <taxon>Bacillota</taxon>
        <taxon>Bacilli</taxon>
        <taxon>Bacillales</taxon>
        <taxon>Bacillaceae</taxon>
    </lineage>
</organism>